<dbReference type="Proteomes" id="UP000198641">
    <property type="component" value="Unassembled WGS sequence"/>
</dbReference>
<accession>A0A1G7QL27</accession>
<proteinExistence type="predicted"/>
<name>A0A1G7QL27_9GAMM</name>
<feature type="transmembrane region" description="Helical" evidence="1">
    <location>
        <begin position="153"/>
        <end position="178"/>
    </location>
</feature>
<keyword evidence="3" id="KW-1185">Reference proteome</keyword>
<feature type="transmembrane region" description="Helical" evidence="1">
    <location>
        <begin position="277"/>
        <end position="298"/>
    </location>
</feature>
<feature type="transmembrane region" description="Helical" evidence="1">
    <location>
        <begin position="199"/>
        <end position="219"/>
    </location>
</feature>
<feature type="transmembrane region" description="Helical" evidence="1">
    <location>
        <begin position="129"/>
        <end position="147"/>
    </location>
</feature>
<dbReference type="EMBL" id="FNCI01000003">
    <property type="protein sequence ID" value="SDF99251.1"/>
    <property type="molecule type" value="Genomic_DNA"/>
</dbReference>
<feature type="transmembrane region" description="Helical" evidence="1">
    <location>
        <begin position="75"/>
        <end position="108"/>
    </location>
</feature>
<feature type="transmembrane region" description="Helical" evidence="1">
    <location>
        <begin position="304"/>
        <end position="328"/>
    </location>
</feature>
<feature type="transmembrane region" description="Helical" evidence="1">
    <location>
        <begin position="335"/>
        <end position="357"/>
    </location>
</feature>
<dbReference type="AlphaFoldDB" id="A0A1G7QL27"/>
<evidence type="ECO:0000313" key="3">
    <source>
        <dbReference type="Proteomes" id="UP000198641"/>
    </source>
</evidence>
<evidence type="ECO:0000313" key="2">
    <source>
        <dbReference type="EMBL" id="SDF99251.1"/>
    </source>
</evidence>
<dbReference type="STRING" id="284577.SAMN05216571_103320"/>
<evidence type="ECO:0000256" key="1">
    <source>
        <dbReference type="SAM" id="Phobius"/>
    </source>
</evidence>
<protein>
    <submittedName>
        <fullName evidence="2">Uncharacterized protein</fullName>
    </submittedName>
</protein>
<feature type="transmembrane region" description="Helical" evidence="1">
    <location>
        <begin position="231"/>
        <end position="249"/>
    </location>
</feature>
<reference evidence="2 3" key="1">
    <citation type="submission" date="2016-10" db="EMBL/GenBank/DDBJ databases">
        <authorList>
            <person name="de Groot N.N."/>
        </authorList>
    </citation>
    <scope>NUCLEOTIDE SEQUENCE [LARGE SCALE GENOMIC DNA]</scope>
    <source>
        <strain evidence="2 3">BH539</strain>
    </source>
</reference>
<feature type="transmembrane region" description="Helical" evidence="1">
    <location>
        <begin position="363"/>
        <end position="381"/>
    </location>
</feature>
<keyword evidence="1" id="KW-1133">Transmembrane helix</keyword>
<gene>
    <name evidence="2" type="ORF">SAMN05216571_103320</name>
</gene>
<dbReference type="RefSeq" id="WP_092524207.1">
    <property type="nucleotide sequence ID" value="NZ_FNCI01000003.1"/>
</dbReference>
<keyword evidence="1" id="KW-0472">Membrane</keyword>
<keyword evidence="1" id="KW-0812">Transmembrane</keyword>
<organism evidence="2 3">
    <name type="scientific">Onishia taeanensis</name>
    <dbReference type="NCBI Taxonomy" id="284577"/>
    <lineage>
        <taxon>Bacteria</taxon>
        <taxon>Pseudomonadati</taxon>
        <taxon>Pseudomonadota</taxon>
        <taxon>Gammaproteobacteria</taxon>
        <taxon>Oceanospirillales</taxon>
        <taxon>Halomonadaceae</taxon>
        <taxon>Onishia</taxon>
    </lineage>
</organism>
<sequence length="395" mass="42436">MMLSFAGRVAGPAATLVLLAFLAGFPPAYTAQYAVLAAYMQLATAPLNPYTEHFHLRELMSGRKSGFGVGLAGFALLWVASALLVLMLSQPAAILAVVPLLGLGHLMLKILAARIRANRCNGLAIALEFSLRPVTLLILTVFLFLLLGPSTTVLNWAFSLTGGATIAVAVVVFVFVSAAQTNSEALDSRSEVTAQSSPWSFLLLGMLMVLATQFEVFALDRLASDEVLATYKVSLQLASVCGIATNFILMNNLRELYATNILSFAYKRIFRKVQLQTLSVSAVFMLGFSSIGFIYPVVWARETWLLAAGAAFIFAVSAAFGPVGNWLYAAGRLRIIMLSLFIMLVTKVLLFIALSLAGAVSPVSMIIVFGIGTVTHNSIMLRAKNKYSRTCAEGL</sequence>